<comment type="caution">
    <text evidence="1">The sequence shown here is derived from an EMBL/GenBank/DDBJ whole genome shotgun (WGS) entry which is preliminary data.</text>
</comment>
<accession>A0A397S2S8</accession>
<evidence type="ECO:0000313" key="1">
    <source>
        <dbReference type="EMBL" id="RIA80713.1"/>
    </source>
</evidence>
<dbReference type="EMBL" id="QKYT01000912">
    <property type="protein sequence ID" value="RIA80713.1"/>
    <property type="molecule type" value="Genomic_DNA"/>
</dbReference>
<reference evidence="1 2" key="1">
    <citation type="submission" date="2018-06" db="EMBL/GenBank/DDBJ databases">
        <title>Comparative genomics reveals the genomic features of Rhizophagus irregularis, R. cerebriforme, R. diaphanum and Gigaspora rosea, and their symbiotic lifestyle signature.</title>
        <authorList>
            <person name="Morin E."/>
            <person name="San Clemente H."/>
            <person name="Chen E.C.H."/>
            <person name="De La Providencia I."/>
            <person name="Hainaut M."/>
            <person name="Kuo A."/>
            <person name="Kohler A."/>
            <person name="Murat C."/>
            <person name="Tang N."/>
            <person name="Roy S."/>
            <person name="Loubradou J."/>
            <person name="Henrissat B."/>
            <person name="Grigoriev I.V."/>
            <person name="Corradi N."/>
            <person name="Roux C."/>
            <person name="Martin F.M."/>
        </authorList>
    </citation>
    <scope>NUCLEOTIDE SEQUENCE [LARGE SCALE GENOMIC DNA]</scope>
    <source>
        <strain evidence="1 2">DAOM 227022</strain>
    </source>
</reference>
<name>A0A397S2S8_9GLOM</name>
<organism evidence="1 2">
    <name type="scientific">Glomus cerebriforme</name>
    <dbReference type="NCBI Taxonomy" id="658196"/>
    <lineage>
        <taxon>Eukaryota</taxon>
        <taxon>Fungi</taxon>
        <taxon>Fungi incertae sedis</taxon>
        <taxon>Mucoromycota</taxon>
        <taxon>Glomeromycotina</taxon>
        <taxon>Glomeromycetes</taxon>
        <taxon>Glomerales</taxon>
        <taxon>Glomeraceae</taxon>
        <taxon>Glomus</taxon>
    </lineage>
</organism>
<keyword evidence="2" id="KW-1185">Reference proteome</keyword>
<protein>
    <submittedName>
        <fullName evidence="1">Uncharacterized protein</fullName>
    </submittedName>
</protein>
<dbReference type="AlphaFoldDB" id="A0A397S2S8"/>
<dbReference type="Proteomes" id="UP000265703">
    <property type="component" value="Unassembled WGS sequence"/>
</dbReference>
<proteinExistence type="predicted"/>
<gene>
    <name evidence="1" type="ORF">C1645_745046</name>
</gene>
<sequence length="122" mass="14354">MSIGGSSALWTQYFGLRCPFRRPNSFQRYNIFKIDFFFSKFRCSLTTWTDVDFNVQFLGTLDVQDFGRGSQLCRFGLSAALLVKMVTRKKEETLETFLEKTHIRPKTERPTKEKEETLETFL</sequence>
<evidence type="ECO:0000313" key="2">
    <source>
        <dbReference type="Proteomes" id="UP000265703"/>
    </source>
</evidence>